<feature type="compositionally biased region" description="Polar residues" evidence="1">
    <location>
        <begin position="24"/>
        <end position="45"/>
    </location>
</feature>
<sequence>MGNKSDKEAGTQSKNVEQPKDKQQPNLQRTQSNIPSEKGQNNPAPQIQKEENEFDSLEQSVKFAFDELNKCINQIEKEIDSTMNELGQKKS</sequence>
<evidence type="ECO:0000313" key="2">
    <source>
        <dbReference type="EMBL" id="CAD8045712.1"/>
    </source>
</evidence>
<keyword evidence="3" id="KW-1185">Reference proteome</keyword>
<feature type="region of interest" description="Disordered" evidence="1">
    <location>
        <begin position="1"/>
        <end position="56"/>
    </location>
</feature>
<dbReference type="AlphaFoldDB" id="A0A8S1JSP8"/>
<dbReference type="Proteomes" id="UP000692954">
    <property type="component" value="Unassembled WGS sequence"/>
</dbReference>
<reference evidence="2" key="1">
    <citation type="submission" date="2021-01" db="EMBL/GenBank/DDBJ databases">
        <authorList>
            <consortium name="Genoscope - CEA"/>
            <person name="William W."/>
        </authorList>
    </citation>
    <scope>NUCLEOTIDE SEQUENCE</scope>
</reference>
<proteinExistence type="predicted"/>
<organism evidence="2 3">
    <name type="scientific">Paramecium sonneborni</name>
    <dbReference type="NCBI Taxonomy" id="65129"/>
    <lineage>
        <taxon>Eukaryota</taxon>
        <taxon>Sar</taxon>
        <taxon>Alveolata</taxon>
        <taxon>Ciliophora</taxon>
        <taxon>Intramacronucleata</taxon>
        <taxon>Oligohymenophorea</taxon>
        <taxon>Peniculida</taxon>
        <taxon>Parameciidae</taxon>
        <taxon>Paramecium</taxon>
    </lineage>
</organism>
<comment type="caution">
    <text evidence="2">The sequence shown here is derived from an EMBL/GenBank/DDBJ whole genome shotgun (WGS) entry which is preliminary data.</text>
</comment>
<protein>
    <submittedName>
        <fullName evidence="2">Uncharacterized protein</fullName>
    </submittedName>
</protein>
<gene>
    <name evidence="2" type="ORF">PSON_ATCC_30995.1.T0010235</name>
</gene>
<evidence type="ECO:0000313" key="3">
    <source>
        <dbReference type="Proteomes" id="UP000692954"/>
    </source>
</evidence>
<name>A0A8S1JSP8_9CILI</name>
<evidence type="ECO:0000256" key="1">
    <source>
        <dbReference type="SAM" id="MobiDB-lite"/>
    </source>
</evidence>
<accession>A0A8S1JSP8</accession>
<dbReference type="EMBL" id="CAJJDN010000001">
    <property type="protein sequence ID" value="CAD8045712.1"/>
    <property type="molecule type" value="Genomic_DNA"/>
</dbReference>